<dbReference type="PANTHER" id="PTHR33371:SF18">
    <property type="entry name" value="MCE-FAMILY PROTEIN MCE3C"/>
    <property type="match status" value="1"/>
</dbReference>
<dbReference type="RefSeq" id="WP_123234054.1">
    <property type="nucleotide sequence ID" value="NZ_RJSG01000002.1"/>
</dbReference>
<dbReference type="AlphaFoldDB" id="A0A3N0DVA6"/>
<evidence type="ECO:0000313" key="3">
    <source>
        <dbReference type="EMBL" id="RNL79552.1"/>
    </source>
</evidence>
<proteinExistence type="predicted"/>
<dbReference type="Pfam" id="PF02470">
    <property type="entry name" value="MlaD"/>
    <property type="match status" value="1"/>
</dbReference>
<reference evidence="3 4" key="1">
    <citation type="submission" date="2018-11" db="EMBL/GenBank/DDBJ databases">
        <authorList>
            <person name="Li F."/>
        </authorList>
    </citation>
    <scope>NUCLEOTIDE SEQUENCE [LARGE SCALE GENOMIC DNA]</scope>
    <source>
        <strain evidence="3 4">KIS18-7</strain>
    </source>
</reference>
<dbReference type="EMBL" id="RJSG01000002">
    <property type="protein sequence ID" value="RNL79552.1"/>
    <property type="molecule type" value="Genomic_DNA"/>
</dbReference>
<dbReference type="NCBIfam" id="TIGR00996">
    <property type="entry name" value="Mtu_fam_mce"/>
    <property type="match status" value="1"/>
</dbReference>
<dbReference type="Pfam" id="PF11887">
    <property type="entry name" value="Mce4_CUP1"/>
    <property type="match status" value="1"/>
</dbReference>
<dbReference type="OrthoDB" id="5241191at2"/>
<keyword evidence="4" id="KW-1185">Reference proteome</keyword>
<dbReference type="Proteomes" id="UP000277094">
    <property type="component" value="Unassembled WGS sequence"/>
</dbReference>
<dbReference type="PRINTS" id="PR01782">
    <property type="entry name" value="MCEVIRFACTOR"/>
</dbReference>
<dbReference type="GO" id="GO:0005576">
    <property type="term" value="C:extracellular region"/>
    <property type="evidence" value="ECO:0007669"/>
    <property type="project" value="TreeGrafter"/>
</dbReference>
<dbReference type="InterPro" id="IPR024516">
    <property type="entry name" value="Mce_C"/>
</dbReference>
<dbReference type="InterPro" id="IPR005693">
    <property type="entry name" value="Mce"/>
</dbReference>
<dbReference type="PANTHER" id="PTHR33371">
    <property type="entry name" value="INTERMEMBRANE PHOSPHOLIPID TRANSPORT SYSTEM BINDING PROTEIN MLAD-RELATED"/>
    <property type="match status" value="1"/>
</dbReference>
<gene>
    <name evidence="3" type="ORF">EFL95_11270</name>
</gene>
<organism evidence="3 4">
    <name type="scientific">Nocardioides marmorisolisilvae</name>
    <dbReference type="NCBI Taxonomy" id="1542737"/>
    <lineage>
        <taxon>Bacteria</taxon>
        <taxon>Bacillati</taxon>
        <taxon>Actinomycetota</taxon>
        <taxon>Actinomycetes</taxon>
        <taxon>Propionibacteriales</taxon>
        <taxon>Nocardioidaceae</taxon>
        <taxon>Nocardioides</taxon>
    </lineage>
</organism>
<feature type="domain" description="Mce/MlaD" evidence="1">
    <location>
        <begin position="38"/>
        <end position="111"/>
    </location>
</feature>
<evidence type="ECO:0000259" key="1">
    <source>
        <dbReference type="Pfam" id="PF02470"/>
    </source>
</evidence>
<comment type="caution">
    <text evidence="3">The sequence shown here is derived from an EMBL/GenBank/DDBJ whole genome shotgun (WGS) entry which is preliminary data.</text>
</comment>
<accession>A0A3N0DVA6</accession>
<evidence type="ECO:0000313" key="4">
    <source>
        <dbReference type="Proteomes" id="UP000277094"/>
    </source>
</evidence>
<name>A0A3N0DVA6_9ACTN</name>
<sequence length="332" mass="35333">MARHSSSSILRLGSVSLIVLLLVMAAAFNLQKFPGFRGTGYHANFTDASGLSRGDMVQIAGVRVGRVNSITIHGDHVTVNFDVHGAKFGTSTKASVEVLNLLGSKFLNLTPDGTGTMKGGSTIPLSRTHASYDIVSTLSQLTTTTEKLNTQQLAAALNTLSGTIDAAAPQVHESFTGISRLSQTIASRDDDLAALLKHADSITKLLADRKGDLVTLMKQGDQVFTELRERKNAIHTLLVNARRLSVALSGIVKDNEKQIGPVLADLTQVTTLLRKREASLQKTIHNLGPYASILINVIGTGPWFDAYVPNLVGLVSGEFQPGARPESTGGAQ</sequence>
<protein>
    <submittedName>
        <fullName evidence="3">MCE family protein</fullName>
    </submittedName>
</protein>
<feature type="domain" description="Mammalian cell entry C-terminal" evidence="2">
    <location>
        <begin position="117"/>
        <end position="288"/>
    </location>
</feature>
<dbReference type="InterPro" id="IPR052336">
    <property type="entry name" value="MlaD_Phospholipid_Transporter"/>
</dbReference>
<evidence type="ECO:0000259" key="2">
    <source>
        <dbReference type="Pfam" id="PF11887"/>
    </source>
</evidence>
<dbReference type="InterPro" id="IPR003399">
    <property type="entry name" value="Mce/MlaD"/>
</dbReference>